<sequence>MANIPKSHLRLADLATRKPTPFELVPTAQERAAIANDLDIVGIKKLRFAGTLSPQGRKDWTLNAELGATVVQSCVVTLDPVTTRIDEPLIRHYMAELPEIEASEVEMPVDDTVEDLPETLDLAQVMIEALALALPLYPRKPDADLTDAQFTEPGQTPMTDDDAKPFAGLGALRESLEKKEEK</sequence>
<feature type="region of interest" description="Disordered" evidence="1">
    <location>
        <begin position="143"/>
        <end position="182"/>
    </location>
</feature>
<dbReference type="Proteomes" id="UP001451782">
    <property type="component" value="Chromosome"/>
</dbReference>
<proteinExistence type="predicted"/>
<dbReference type="Pfam" id="PF02620">
    <property type="entry name" value="YceD"/>
    <property type="match status" value="1"/>
</dbReference>
<feature type="compositionally biased region" description="Polar residues" evidence="1">
    <location>
        <begin position="148"/>
        <end position="158"/>
    </location>
</feature>
<protein>
    <submittedName>
        <fullName evidence="2">DUF177 domain-containing protein</fullName>
    </submittedName>
</protein>
<reference evidence="2 3" key="1">
    <citation type="submission" date="2024-04" db="EMBL/GenBank/DDBJ databases">
        <title>Phylogenomic analyses of a clade within the roseobacter group suggest taxonomic reassignments of species of the genera Aestuariivita, Citreicella, Loktanella, Nautella, Pelagibaca, Ruegeria, Thalassobius, Thiobacimonas and Tropicibacter, and the proposal o.</title>
        <authorList>
            <person name="Jeon C.O."/>
        </authorList>
    </citation>
    <scope>NUCLEOTIDE SEQUENCE [LARGE SCALE GENOMIC DNA]</scope>
    <source>
        <strain evidence="2 3">G8-12</strain>
    </source>
</reference>
<dbReference type="KEGG" id="yag:AABB28_06130"/>
<organism evidence="2 3">
    <name type="scientific">Yoonia algicola</name>
    <dbReference type="NCBI Taxonomy" id="3137368"/>
    <lineage>
        <taxon>Bacteria</taxon>
        <taxon>Pseudomonadati</taxon>
        <taxon>Pseudomonadota</taxon>
        <taxon>Alphaproteobacteria</taxon>
        <taxon>Rhodobacterales</taxon>
        <taxon>Paracoccaceae</taxon>
        <taxon>Yoonia</taxon>
    </lineage>
</organism>
<keyword evidence="3" id="KW-1185">Reference proteome</keyword>
<evidence type="ECO:0000256" key="1">
    <source>
        <dbReference type="SAM" id="MobiDB-lite"/>
    </source>
</evidence>
<accession>A0AAN0M8W6</accession>
<evidence type="ECO:0000313" key="2">
    <source>
        <dbReference type="EMBL" id="WZU64852.1"/>
    </source>
</evidence>
<dbReference type="EMBL" id="CP151762">
    <property type="protein sequence ID" value="WZU64852.1"/>
    <property type="molecule type" value="Genomic_DNA"/>
</dbReference>
<dbReference type="InterPro" id="IPR003772">
    <property type="entry name" value="YceD"/>
</dbReference>
<gene>
    <name evidence="2" type="ORF">AABB28_06130</name>
</gene>
<evidence type="ECO:0000313" key="3">
    <source>
        <dbReference type="Proteomes" id="UP001451782"/>
    </source>
</evidence>
<dbReference type="RefSeq" id="WP_342071209.1">
    <property type="nucleotide sequence ID" value="NZ_CP151762.1"/>
</dbReference>
<dbReference type="AlphaFoldDB" id="A0AAN0M8W6"/>
<name>A0AAN0M8W6_9RHOB</name>